<comment type="caution">
    <text evidence="1">The sequence shown here is derived from an EMBL/GenBank/DDBJ whole genome shotgun (WGS) entry which is preliminary data.</text>
</comment>
<dbReference type="PANTHER" id="PTHR37769:SF1">
    <property type="entry name" value="OS08G0243900 PROTEIN"/>
    <property type="match status" value="1"/>
</dbReference>
<dbReference type="AlphaFoldDB" id="A0AAN7GI89"/>
<evidence type="ECO:0000313" key="2">
    <source>
        <dbReference type="Proteomes" id="UP001345219"/>
    </source>
</evidence>
<dbReference type="PANTHER" id="PTHR37769">
    <property type="entry name" value="OS08G0243900 PROTEIN"/>
    <property type="match status" value="1"/>
</dbReference>
<evidence type="ECO:0000313" key="1">
    <source>
        <dbReference type="EMBL" id="KAK4744928.1"/>
    </source>
</evidence>
<organism evidence="1 2">
    <name type="scientific">Trapa incisa</name>
    <dbReference type="NCBI Taxonomy" id="236973"/>
    <lineage>
        <taxon>Eukaryota</taxon>
        <taxon>Viridiplantae</taxon>
        <taxon>Streptophyta</taxon>
        <taxon>Embryophyta</taxon>
        <taxon>Tracheophyta</taxon>
        <taxon>Spermatophyta</taxon>
        <taxon>Magnoliopsida</taxon>
        <taxon>eudicotyledons</taxon>
        <taxon>Gunneridae</taxon>
        <taxon>Pentapetalae</taxon>
        <taxon>rosids</taxon>
        <taxon>malvids</taxon>
        <taxon>Myrtales</taxon>
        <taxon>Lythraceae</taxon>
        <taxon>Trapa</taxon>
    </lineage>
</organism>
<accession>A0AAN7GI89</accession>
<sequence length="104" mass="11468">MLLMEKPRFDPTLLKISPKTKAVLNRSEKELKWIIPEIPLDGSPGKLRVRIPIDTSPEDGNGEINIAGYVKFSCQGSRLLSGAVLVLRQVWAEKGTGGIHMAFP</sequence>
<dbReference type="EMBL" id="JAXIOK010000022">
    <property type="protein sequence ID" value="KAK4744928.1"/>
    <property type="molecule type" value="Genomic_DNA"/>
</dbReference>
<proteinExistence type="predicted"/>
<reference evidence="1 2" key="1">
    <citation type="journal article" date="2023" name="Hortic Res">
        <title>Pangenome of water caltrop reveals structural variations and asymmetric subgenome divergence after allopolyploidization.</title>
        <authorList>
            <person name="Zhang X."/>
            <person name="Chen Y."/>
            <person name="Wang L."/>
            <person name="Yuan Y."/>
            <person name="Fang M."/>
            <person name="Shi L."/>
            <person name="Lu R."/>
            <person name="Comes H.P."/>
            <person name="Ma Y."/>
            <person name="Chen Y."/>
            <person name="Huang G."/>
            <person name="Zhou Y."/>
            <person name="Zheng Z."/>
            <person name="Qiu Y."/>
        </authorList>
    </citation>
    <scope>NUCLEOTIDE SEQUENCE [LARGE SCALE GENOMIC DNA]</scope>
    <source>
        <tissue evidence="1">Roots</tissue>
    </source>
</reference>
<gene>
    <name evidence="1" type="ORF">SAY87_011240</name>
</gene>
<keyword evidence="2" id="KW-1185">Reference proteome</keyword>
<name>A0AAN7GI89_9MYRT</name>
<dbReference type="Proteomes" id="UP001345219">
    <property type="component" value="Chromosome 9"/>
</dbReference>
<protein>
    <submittedName>
        <fullName evidence="1">Uncharacterized protein</fullName>
    </submittedName>
</protein>